<feature type="transmembrane region" description="Helical" evidence="8">
    <location>
        <begin position="209"/>
        <end position="236"/>
    </location>
</feature>
<evidence type="ECO:0000256" key="1">
    <source>
        <dbReference type="ARBA" id="ARBA00004651"/>
    </source>
</evidence>
<dbReference type="FunFam" id="1.20.1720.10:FF:000005">
    <property type="entry name" value="Bcr/CflA family efflux transporter"/>
    <property type="match status" value="1"/>
</dbReference>
<feature type="transmembrane region" description="Helical" evidence="8">
    <location>
        <begin position="256"/>
        <end position="276"/>
    </location>
</feature>
<feature type="transmembrane region" description="Helical" evidence="8">
    <location>
        <begin position="50"/>
        <end position="69"/>
    </location>
</feature>
<dbReference type="NCBIfam" id="TIGR00710">
    <property type="entry name" value="efflux_Bcr_CflA"/>
    <property type="match status" value="1"/>
</dbReference>
<feature type="transmembrane region" description="Helical" evidence="8">
    <location>
        <begin position="288"/>
        <end position="308"/>
    </location>
</feature>
<dbReference type="InterPro" id="IPR011701">
    <property type="entry name" value="MFS"/>
</dbReference>
<dbReference type="InterPro" id="IPR020846">
    <property type="entry name" value="MFS_dom"/>
</dbReference>
<feature type="transmembrane region" description="Helical" evidence="8">
    <location>
        <begin position="105"/>
        <end position="126"/>
    </location>
</feature>
<comment type="caution">
    <text evidence="10">The sequence shown here is derived from an EMBL/GenBank/DDBJ whole genome shotgun (WGS) entry which is preliminary data.</text>
</comment>
<dbReference type="EMBL" id="QDKG01000005">
    <property type="protein sequence ID" value="PVH24580.1"/>
    <property type="molecule type" value="Genomic_DNA"/>
</dbReference>
<evidence type="ECO:0000313" key="10">
    <source>
        <dbReference type="EMBL" id="PVH24580.1"/>
    </source>
</evidence>
<dbReference type="InterPro" id="IPR004812">
    <property type="entry name" value="Efflux_drug-R_Bcr/CmlA"/>
</dbReference>
<reference evidence="10 11" key="1">
    <citation type="submission" date="2018-04" db="EMBL/GenBank/DDBJ databases">
        <title>Sphingobacterium cortibacter sp. nov.</title>
        <authorList>
            <person name="Li Y."/>
        </authorList>
    </citation>
    <scope>NUCLEOTIDE SEQUENCE [LARGE SCALE GENOMIC DNA]</scope>
    <source>
        <strain evidence="10 11">2c-3</strain>
    </source>
</reference>
<dbReference type="GO" id="GO:1990961">
    <property type="term" value="P:xenobiotic detoxification by transmembrane export across the plasma membrane"/>
    <property type="evidence" value="ECO:0007669"/>
    <property type="project" value="InterPro"/>
</dbReference>
<evidence type="ECO:0000256" key="2">
    <source>
        <dbReference type="ARBA" id="ARBA00006236"/>
    </source>
</evidence>
<gene>
    <name evidence="10" type="ORF">DC487_13680</name>
</gene>
<keyword evidence="6 8" id="KW-1133">Transmembrane helix</keyword>
<keyword evidence="3" id="KW-0813">Transport</keyword>
<evidence type="ECO:0000313" key="11">
    <source>
        <dbReference type="Proteomes" id="UP000245627"/>
    </source>
</evidence>
<proteinExistence type="inferred from homology"/>
<dbReference type="SUPFAM" id="SSF103473">
    <property type="entry name" value="MFS general substrate transporter"/>
    <property type="match status" value="1"/>
</dbReference>
<feature type="transmembrane region" description="Helical" evidence="8">
    <location>
        <begin position="138"/>
        <end position="162"/>
    </location>
</feature>
<dbReference type="GO" id="GO:0005886">
    <property type="term" value="C:plasma membrane"/>
    <property type="evidence" value="ECO:0007669"/>
    <property type="project" value="UniProtKB-SubCell"/>
</dbReference>
<comment type="subcellular location">
    <subcellularLocation>
        <location evidence="1">Cell membrane</location>
        <topology evidence="1">Multi-pass membrane protein</topology>
    </subcellularLocation>
</comment>
<dbReference type="Pfam" id="PF07690">
    <property type="entry name" value="MFS_1"/>
    <property type="match status" value="1"/>
</dbReference>
<evidence type="ECO:0000256" key="5">
    <source>
        <dbReference type="ARBA" id="ARBA00022692"/>
    </source>
</evidence>
<evidence type="ECO:0000259" key="9">
    <source>
        <dbReference type="PROSITE" id="PS50850"/>
    </source>
</evidence>
<dbReference type="AlphaFoldDB" id="A0A2T8HGP7"/>
<dbReference type="InterPro" id="IPR036259">
    <property type="entry name" value="MFS_trans_sf"/>
</dbReference>
<dbReference type="PANTHER" id="PTHR23502">
    <property type="entry name" value="MAJOR FACILITATOR SUPERFAMILY"/>
    <property type="match status" value="1"/>
</dbReference>
<sequence>MNFNSLSKSRRFAILLILGLLSAIGPFSIDMYLPAFDTIAADFDSPIEKIQLSLTAFFVGIAIGQIIYGPLLDKFGRKKPLFIGLIIYIFASIMCAFTEDANHLIVYRFLQALGSCSGMVASRAMVRDYFDPREGAKVFSMLMLVIGISPIIAPSVGAFVLAHFDWHIIFLILTGLATLILLAVIFVLPESYKGNRGMSLYPKAILTGYWSVFKTPVFLLYAMVGGFAASGLYAYLSGSPFVLQSLHGLSESQYGIAFAMVASCLIIATQLNRVLLNRLTSEEISKKASYFQAASGVLLVIFALTGMLNLVTLLALICLFLCAQGFIFPNTSAMALAPFDRLAGSASALLGCIQMALGAGSSALVSHFHNGTQFPMVAVMCGGALISFLIYLLLPKFNNRRAQV</sequence>
<name>A0A2T8HGP7_9SPHI</name>
<accession>A0A2T8HGP7</accession>
<feature type="transmembrane region" description="Helical" evidence="8">
    <location>
        <begin position="168"/>
        <end position="188"/>
    </location>
</feature>
<evidence type="ECO:0000256" key="8">
    <source>
        <dbReference type="SAM" id="Phobius"/>
    </source>
</evidence>
<keyword evidence="4" id="KW-1003">Cell membrane</keyword>
<evidence type="ECO:0000256" key="6">
    <source>
        <dbReference type="ARBA" id="ARBA00022989"/>
    </source>
</evidence>
<dbReference type="CDD" id="cd17320">
    <property type="entry name" value="MFS_MdfA_MDR_like"/>
    <property type="match status" value="1"/>
</dbReference>
<dbReference type="Gene3D" id="1.20.1720.10">
    <property type="entry name" value="Multidrug resistance protein D"/>
    <property type="match status" value="1"/>
</dbReference>
<keyword evidence="5 8" id="KW-0812">Transmembrane</keyword>
<comment type="similarity">
    <text evidence="2">Belongs to the major facilitator superfamily. Bcr/CmlA family.</text>
</comment>
<protein>
    <submittedName>
        <fullName evidence="10">Bcr/CflA family drug resistance efflux transporter</fullName>
    </submittedName>
</protein>
<feature type="transmembrane region" description="Helical" evidence="8">
    <location>
        <begin position="81"/>
        <end position="99"/>
    </location>
</feature>
<dbReference type="OrthoDB" id="9800416at2"/>
<keyword evidence="7 8" id="KW-0472">Membrane</keyword>
<evidence type="ECO:0000256" key="3">
    <source>
        <dbReference type="ARBA" id="ARBA00022448"/>
    </source>
</evidence>
<keyword evidence="11" id="KW-1185">Reference proteome</keyword>
<evidence type="ECO:0000256" key="4">
    <source>
        <dbReference type="ARBA" id="ARBA00022475"/>
    </source>
</evidence>
<dbReference type="RefSeq" id="WP_116776528.1">
    <property type="nucleotide sequence ID" value="NZ_QDKG01000005.1"/>
</dbReference>
<organism evidence="10 11">
    <name type="scientific">Sphingobacterium corticibacter</name>
    <dbReference type="NCBI Taxonomy" id="2171749"/>
    <lineage>
        <taxon>Bacteria</taxon>
        <taxon>Pseudomonadati</taxon>
        <taxon>Bacteroidota</taxon>
        <taxon>Sphingobacteriia</taxon>
        <taxon>Sphingobacteriales</taxon>
        <taxon>Sphingobacteriaceae</taxon>
        <taxon>Sphingobacterium</taxon>
    </lineage>
</organism>
<dbReference type="PANTHER" id="PTHR23502:SF132">
    <property type="entry name" value="POLYAMINE TRANSPORTER 2-RELATED"/>
    <property type="match status" value="1"/>
</dbReference>
<dbReference type="GO" id="GO:0042910">
    <property type="term" value="F:xenobiotic transmembrane transporter activity"/>
    <property type="evidence" value="ECO:0007669"/>
    <property type="project" value="InterPro"/>
</dbReference>
<dbReference type="PROSITE" id="PS50850">
    <property type="entry name" value="MFS"/>
    <property type="match status" value="1"/>
</dbReference>
<feature type="transmembrane region" description="Helical" evidence="8">
    <location>
        <begin position="374"/>
        <end position="394"/>
    </location>
</feature>
<dbReference type="Proteomes" id="UP000245627">
    <property type="component" value="Unassembled WGS sequence"/>
</dbReference>
<evidence type="ECO:0000256" key="7">
    <source>
        <dbReference type="ARBA" id="ARBA00023136"/>
    </source>
</evidence>
<feature type="domain" description="Major facilitator superfamily (MFS) profile" evidence="9">
    <location>
        <begin position="14"/>
        <end position="399"/>
    </location>
</feature>